<organism evidence="2 3">
    <name type="scientific">Gossypium aridum</name>
    <name type="common">American cotton</name>
    <name type="synonym">Erioxylum aridum</name>
    <dbReference type="NCBI Taxonomy" id="34290"/>
    <lineage>
        <taxon>Eukaryota</taxon>
        <taxon>Viridiplantae</taxon>
        <taxon>Streptophyta</taxon>
        <taxon>Embryophyta</taxon>
        <taxon>Tracheophyta</taxon>
        <taxon>Spermatophyta</taxon>
        <taxon>Magnoliopsida</taxon>
        <taxon>eudicotyledons</taxon>
        <taxon>Gunneridae</taxon>
        <taxon>Pentapetalae</taxon>
        <taxon>rosids</taxon>
        <taxon>malvids</taxon>
        <taxon>Malvales</taxon>
        <taxon>Malvaceae</taxon>
        <taxon>Malvoideae</taxon>
        <taxon>Gossypium</taxon>
    </lineage>
</organism>
<dbReference type="AlphaFoldDB" id="A0A7J8XMC0"/>
<reference evidence="2 3" key="1">
    <citation type="journal article" date="2019" name="Genome Biol. Evol.">
        <title>Insights into the evolution of the New World diploid cottons (Gossypium, subgenus Houzingenia) based on genome sequencing.</title>
        <authorList>
            <person name="Grover C.E."/>
            <person name="Arick M.A. 2nd"/>
            <person name="Thrash A."/>
            <person name="Conover J.L."/>
            <person name="Sanders W.S."/>
            <person name="Peterson D.G."/>
            <person name="Frelichowski J.E."/>
            <person name="Scheffler J.A."/>
            <person name="Scheffler B.E."/>
            <person name="Wendel J.F."/>
        </authorList>
    </citation>
    <scope>NUCLEOTIDE SEQUENCE [LARGE SCALE GENOMIC DNA]</scope>
    <source>
        <strain evidence="2">185</strain>
        <tissue evidence="2">Leaf</tissue>
    </source>
</reference>
<evidence type="ECO:0000313" key="2">
    <source>
        <dbReference type="EMBL" id="MBA0688467.1"/>
    </source>
</evidence>
<feature type="domain" description="DUF4283" evidence="1">
    <location>
        <begin position="3"/>
        <end position="63"/>
    </location>
</feature>
<proteinExistence type="predicted"/>
<comment type="caution">
    <text evidence="2">The sequence shown here is derived from an EMBL/GenBank/DDBJ whole genome shotgun (WGS) entry which is preliminary data.</text>
</comment>
<evidence type="ECO:0000313" key="3">
    <source>
        <dbReference type="Proteomes" id="UP000593577"/>
    </source>
</evidence>
<sequence>MVKEDYRFCLLGRVLTDSIVSFSSLKNTFTDLWHPLGGVTILNNGDKRVMFTFYYEMDLKRVCE</sequence>
<dbReference type="Proteomes" id="UP000593577">
    <property type="component" value="Unassembled WGS sequence"/>
</dbReference>
<dbReference type="Pfam" id="PF14111">
    <property type="entry name" value="DUF4283"/>
    <property type="match status" value="1"/>
</dbReference>
<feature type="non-terminal residue" evidence="2">
    <location>
        <position position="64"/>
    </location>
</feature>
<accession>A0A7J8XMC0</accession>
<name>A0A7J8XMC0_GOSAI</name>
<evidence type="ECO:0000259" key="1">
    <source>
        <dbReference type="Pfam" id="PF14111"/>
    </source>
</evidence>
<keyword evidence="3" id="KW-1185">Reference proteome</keyword>
<gene>
    <name evidence="2" type="ORF">Goari_006254</name>
</gene>
<dbReference type="InterPro" id="IPR025558">
    <property type="entry name" value="DUF4283"/>
</dbReference>
<dbReference type="EMBL" id="JABFAA010000008">
    <property type="protein sequence ID" value="MBA0688467.1"/>
    <property type="molecule type" value="Genomic_DNA"/>
</dbReference>
<protein>
    <recommendedName>
        <fullName evidence="1">DUF4283 domain-containing protein</fullName>
    </recommendedName>
</protein>